<dbReference type="InterPro" id="IPR037294">
    <property type="entry name" value="ABC_BtuC-like"/>
</dbReference>
<feature type="transmembrane region" description="Helical" evidence="8">
    <location>
        <begin position="168"/>
        <end position="192"/>
    </location>
</feature>
<evidence type="ECO:0000313" key="9">
    <source>
        <dbReference type="EMBL" id="CAG9623479.1"/>
    </source>
</evidence>
<feature type="transmembrane region" description="Helical" evidence="8">
    <location>
        <begin position="295"/>
        <end position="316"/>
    </location>
</feature>
<keyword evidence="6 8" id="KW-1133">Transmembrane helix</keyword>
<dbReference type="PANTHER" id="PTHR30472:SF1">
    <property type="entry name" value="FE(3+) DICITRATE TRANSPORT SYSTEM PERMEASE PROTEIN FECC-RELATED"/>
    <property type="match status" value="1"/>
</dbReference>
<feature type="transmembrane region" description="Helical" evidence="8">
    <location>
        <begin position="328"/>
        <end position="344"/>
    </location>
</feature>
<sequence length="352" mass="36199">MKQLITWKNNSSSTDKQLVLHVPKYFSLVLMTGIILLIVTIIASLVLGARMVSFPELVNGLLYQNPDSYGTSVVQKRISRTVFSLCCGVALGIAGVLMQAVTRNPLADPSILGVNTGAALFVVSGITFFQITSAGQYIVLALVGAALVAAFVFGIGSMGRGGATPIKLVLAGAATSAALSSLVTAIMIPSSYAMDQFRFWQVGSVGSGSWDSITIFAPFLLVGVTIAFVSAPALNALALGDDVASGLGVRPGLLRVLAISAGVILCGVTTALAGPIGFIGLLATHAMRMVVGTDLRFLIPMSALAGAIILTLADVAGRLLGSPGELEVGILTAFIGAPILILLAKKSKVRSL</sequence>
<keyword evidence="7 8" id="KW-0472">Membrane</keyword>
<evidence type="ECO:0000256" key="7">
    <source>
        <dbReference type="ARBA" id="ARBA00023136"/>
    </source>
</evidence>
<accession>A0ABM8YU38</accession>
<proteinExistence type="inferred from homology"/>
<comment type="subcellular location">
    <subcellularLocation>
        <location evidence="1">Cell membrane</location>
        <topology evidence="1">Multi-pass membrane protein</topology>
    </subcellularLocation>
</comment>
<dbReference type="SUPFAM" id="SSF81345">
    <property type="entry name" value="ABC transporter involved in vitamin B12 uptake, BtuC"/>
    <property type="match status" value="1"/>
</dbReference>
<feature type="transmembrane region" description="Helical" evidence="8">
    <location>
        <begin position="82"/>
        <end position="100"/>
    </location>
</feature>
<gene>
    <name evidence="9" type="primary">yfiZ_2</name>
    <name evidence="9" type="ORF">BACCIP111883_04292</name>
</gene>
<evidence type="ECO:0000256" key="5">
    <source>
        <dbReference type="ARBA" id="ARBA00022692"/>
    </source>
</evidence>
<dbReference type="PANTHER" id="PTHR30472">
    <property type="entry name" value="FERRIC ENTEROBACTIN TRANSPORT SYSTEM PERMEASE PROTEIN"/>
    <property type="match status" value="1"/>
</dbReference>
<evidence type="ECO:0000256" key="8">
    <source>
        <dbReference type="SAM" id="Phobius"/>
    </source>
</evidence>
<feature type="transmembrane region" description="Helical" evidence="8">
    <location>
        <begin position="254"/>
        <end position="283"/>
    </location>
</feature>
<dbReference type="CDD" id="cd06550">
    <property type="entry name" value="TM_ABC_iron-siderophores_like"/>
    <property type="match status" value="1"/>
</dbReference>
<keyword evidence="5 8" id="KW-0812">Transmembrane</keyword>
<feature type="transmembrane region" description="Helical" evidence="8">
    <location>
        <begin position="112"/>
        <end position="131"/>
    </location>
</feature>
<evidence type="ECO:0000313" key="10">
    <source>
        <dbReference type="Proteomes" id="UP000789833"/>
    </source>
</evidence>
<organism evidence="9 10">
    <name type="scientific">Sutcliffiella rhizosphaerae</name>
    <dbReference type="NCBI Taxonomy" id="2880967"/>
    <lineage>
        <taxon>Bacteria</taxon>
        <taxon>Bacillati</taxon>
        <taxon>Bacillota</taxon>
        <taxon>Bacilli</taxon>
        <taxon>Bacillales</taxon>
        <taxon>Bacillaceae</taxon>
        <taxon>Sutcliffiella</taxon>
    </lineage>
</organism>
<keyword evidence="3" id="KW-0813">Transport</keyword>
<dbReference type="EMBL" id="CAKJTJ010000050">
    <property type="protein sequence ID" value="CAG9623479.1"/>
    <property type="molecule type" value="Genomic_DNA"/>
</dbReference>
<evidence type="ECO:0000256" key="1">
    <source>
        <dbReference type="ARBA" id="ARBA00004651"/>
    </source>
</evidence>
<name>A0ABM8YU38_9BACI</name>
<keyword evidence="4" id="KW-1003">Cell membrane</keyword>
<feature type="transmembrane region" description="Helical" evidence="8">
    <location>
        <begin position="138"/>
        <end position="156"/>
    </location>
</feature>
<dbReference type="InterPro" id="IPR000522">
    <property type="entry name" value="ABC_transptr_permease_BtuC"/>
</dbReference>
<evidence type="ECO:0000256" key="4">
    <source>
        <dbReference type="ARBA" id="ARBA00022475"/>
    </source>
</evidence>
<dbReference type="Gene3D" id="1.10.3470.10">
    <property type="entry name" value="ABC transporter involved in vitamin B12 uptake, BtuC"/>
    <property type="match status" value="1"/>
</dbReference>
<dbReference type="Proteomes" id="UP000789833">
    <property type="component" value="Unassembled WGS sequence"/>
</dbReference>
<comment type="similarity">
    <text evidence="2">Belongs to the binding-protein-dependent transport system permease family. FecCD subfamily.</text>
</comment>
<evidence type="ECO:0000256" key="2">
    <source>
        <dbReference type="ARBA" id="ARBA00007935"/>
    </source>
</evidence>
<dbReference type="Pfam" id="PF01032">
    <property type="entry name" value="FecCD"/>
    <property type="match status" value="1"/>
</dbReference>
<reference evidence="9 10" key="1">
    <citation type="submission" date="2021-10" db="EMBL/GenBank/DDBJ databases">
        <authorList>
            <person name="Criscuolo A."/>
        </authorList>
    </citation>
    <scope>NUCLEOTIDE SEQUENCE [LARGE SCALE GENOMIC DNA]</scope>
    <source>
        <strain evidence="10">CIP 111883</strain>
    </source>
</reference>
<comment type="caution">
    <text evidence="9">The sequence shown here is derived from an EMBL/GenBank/DDBJ whole genome shotgun (WGS) entry which is preliminary data.</text>
</comment>
<feature type="transmembrane region" description="Helical" evidence="8">
    <location>
        <begin position="25"/>
        <end position="47"/>
    </location>
</feature>
<evidence type="ECO:0000256" key="6">
    <source>
        <dbReference type="ARBA" id="ARBA00022989"/>
    </source>
</evidence>
<feature type="transmembrane region" description="Helical" evidence="8">
    <location>
        <begin position="213"/>
        <end position="234"/>
    </location>
</feature>
<protein>
    <submittedName>
        <fullName evidence="9">Siderophore transport system permease protein YfiZ</fullName>
    </submittedName>
</protein>
<keyword evidence="10" id="KW-1185">Reference proteome</keyword>
<evidence type="ECO:0000256" key="3">
    <source>
        <dbReference type="ARBA" id="ARBA00022448"/>
    </source>
</evidence>